<feature type="compositionally biased region" description="Acidic residues" evidence="1">
    <location>
        <begin position="405"/>
        <end position="414"/>
    </location>
</feature>
<dbReference type="AlphaFoldDB" id="A0A7D9D0Q4"/>
<feature type="region of interest" description="Disordered" evidence="1">
    <location>
        <begin position="468"/>
        <end position="507"/>
    </location>
</feature>
<protein>
    <submittedName>
        <fullName evidence="2">DEBR0S4_15566g1_1</fullName>
    </submittedName>
</protein>
<keyword evidence="3" id="KW-1185">Reference proteome</keyword>
<name>A0A7D9D0Q4_DEKBR</name>
<proteinExistence type="predicted"/>
<feature type="region of interest" description="Disordered" evidence="1">
    <location>
        <begin position="362"/>
        <end position="429"/>
    </location>
</feature>
<evidence type="ECO:0000313" key="2">
    <source>
        <dbReference type="EMBL" id="VUG19310.1"/>
    </source>
</evidence>
<evidence type="ECO:0000256" key="1">
    <source>
        <dbReference type="SAM" id="MobiDB-lite"/>
    </source>
</evidence>
<feature type="compositionally biased region" description="Low complexity" evidence="1">
    <location>
        <begin position="601"/>
        <end position="616"/>
    </location>
</feature>
<feature type="region of interest" description="Disordered" evidence="1">
    <location>
        <begin position="547"/>
        <end position="620"/>
    </location>
</feature>
<dbReference type="EMBL" id="CABFWN010000004">
    <property type="protein sequence ID" value="VUG19310.1"/>
    <property type="molecule type" value="Genomic_DNA"/>
</dbReference>
<evidence type="ECO:0000313" key="3">
    <source>
        <dbReference type="Proteomes" id="UP000478008"/>
    </source>
</evidence>
<feature type="region of interest" description="Disordered" evidence="1">
    <location>
        <begin position="33"/>
        <end position="66"/>
    </location>
</feature>
<feature type="compositionally biased region" description="Low complexity" evidence="1">
    <location>
        <begin position="491"/>
        <end position="507"/>
    </location>
</feature>
<gene>
    <name evidence="2" type="ORF">DEBR0S4_15566G</name>
</gene>
<dbReference type="Proteomes" id="UP000478008">
    <property type="component" value="Unassembled WGS sequence"/>
</dbReference>
<feature type="compositionally biased region" description="Polar residues" evidence="1">
    <location>
        <begin position="475"/>
        <end position="490"/>
    </location>
</feature>
<feature type="compositionally biased region" description="Polar residues" evidence="1">
    <location>
        <begin position="367"/>
        <end position="377"/>
    </location>
</feature>
<feature type="compositionally biased region" description="Low complexity" evidence="1">
    <location>
        <begin position="395"/>
        <end position="404"/>
    </location>
</feature>
<reference evidence="2 3" key="1">
    <citation type="submission" date="2019-07" db="EMBL/GenBank/DDBJ databases">
        <authorList>
            <person name="Friedrich A."/>
            <person name="Schacherer J."/>
        </authorList>
    </citation>
    <scope>NUCLEOTIDE SEQUENCE [LARGE SCALE GENOMIC DNA]</scope>
</reference>
<organism evidence="2 3">
    <name type="scientific">Dekkera bruxellensis</name>
    <name type="common">Brettanomyces custersii</name>
    <dbReference type="NCBI Taxonomy" id="5007"/>
    <lineage>
        <taxon>Eukaryota</taxon>
        <taxon>Fungi</taxon>
        <taxon>Dikarya</taxon>
        <taxon>Ascomycota</taxon>
        <taxon>Saccharomycotina</taxon>
        <taxon>Pichiomycetes</taxon>
        <taxon>Pichiales</taxon>
        <taxon>Pichiaceae</taxon>
        <taxon>Brettanomyces</taxon>
    </lineage>
</organism>
<feature type="compositionally biased region" description="Polar residues" evidence="1">
    <location>
        <begin position="552"/>
        <end position="572"/>
    </location>
</feature>
<accession>A0A7D9D0Q4</accession>
<sequence length="632" mass="69817">MSIVSNIPEVNPSKFFTRRVSFDDYEPAVIEPTDVLSIHPPPYSSQTSSEDENSSIQDGFKTPGKSPCSIAKNYHLKSILKKQEEEGPINTARKLYEIPGTGIKKSLLDMTDQELTLLDSQFSTKSVDVEKNYRFDSDPRLSPLTNAAAAVRKGGAESYSFSLLKMSDYPTKPIIKKNSICLNFKHAKYSQKMNSNKFYLILISKYKSSLSAIDFYLENYSKSGDNIVICASISNVFDQTMVERCILDLVGLILEKFTAYDKDLAIQVNFEFFHKIDYMSETLNLYQPSLIIVGSRENRNKYTSMATTTKNFVPLVYVGTNYKPMGSSGGVKFKAPFNYDRSANPFSSSKKPIQSLILSPKFEPTEVSPQSSQYFTKSSSYHTRRSSDSDGGQGSSQNDSSGGFDADDEDDDDPFRDPKTSQGSMSVPMVKIESVEEPSSHNKVKPTFPFLNAVPHLNQISRADKELQSLHPHSRATSTPSLGATPITKTKSNPASFSGASSSNEKSMPVLRKVTTIPAVITPASIEKNALFERYNRRMSSVKIPTVPKNVNLGSTSNLSSPQVSPTSSLTESGAGPTLLNSFKSKPKISRTDSDDIAVKSSSSSESLLRPPLERSGSSSTVKFFKKLWKHK</sequence>